<name>A0A7W9SFD1_9FIRM</name>
<dbReference type="InterPro" id="IPR003593">
    <property type="entry name" value="AAA+_ATPase"/>
</dbReference>
<dbReference type="Proteomes" id="UP000780721">
    <property type="component" value="Unassembled WGS sequence"/>
</dbReference>
<keyword evidence="3" id="KW-1003">Cell membrane</keyword>
<feature type="domain" description="ABC transporter" evidence="10">
    <location>
        <begin position="252"/>
        <end position="496"/>
    </location>
</feature>
<evidence type="ECO:0000313" key="11">
    <source>
        <dbReference type="EMBL" id="MBB6040781.1"/>
    </source>
</evidence>
<evidence type="ECO:0000313" key="13">
    <source>
        <dbReference type="Proteomes" id="UP000522163"/>
    </source>
</evidence>
<organism evidence="11 13">
    <name type="scientific">Oribacterium sinus</name>
    <dbReference type="NCBI Taxonomy" id="237576"/>
    <lineage>
        <taxon>Bacteria</taxon>
        <taxon>Bacillati</taxon>
        <taxon>Bacillota</taxon>
        <taxon>Clostridia</taxon>
        <taxon>Lachnospirales</taxon>
        <taxon>Lachnospiraceae</taxon>
        <taxon>Oribacterium</taxon>
    </lineage>
</organism>
<keyword evidence="7 11" id="KW-0067">ATP-binding</keyword>
<evidence type="ECO:0000256" key="1">
    <source>
        <dbReference type="ARBA" id="ARBA00004202"/>
    </source>
</evidence>
<evidence type="ECO:0000256" key="4">
    <source>
        <dbReference type="ARBA" id="ARBA00022597"/>
    </source>
</evidence>
<dbReference type="InterPro" id="IPR003439">
    <property type="entry name" value="ABC_transporter-like_ATP-bd"/>
</dbReference>
<evidence type="ECO:0000256" key="7">
    <source>
        <dbReference type="ARBA" id="ARBA00022840"/>
    </source>
</evidence>
<comment type="subcellular location">
    <subcellularLocation>
        <location evidence="1">Cell membrane</location>
        <topology evidence="1">Peripheral membrane protein</topology>
    </subcellularLocation>
</comment>
<evidence type="ECO:0000256" key="6">
    <source>
        <dbReference type="ARBA" id="ARBA00022741"/>
    </source>
</evidence>
<dbReference type="EMBL" id="JABZRB010000105">
    <property type="protein sequence ID" value="MBF1305143.1"/>
    <property type="molecule type" value="Genomic_DNA"/>
</dbReference>
<keyword evidence="8" id="KW-1278">Translocase</keyword>
<dbReference type="GO" id="GO:0016887">
    <property type="term" value="F:ATP hydrolysis activity"/>
    <property type="evidence" value="ECO:0007669"/>
    <property type="project" value="InterPro"/>
</dbReference>
<evidence type="ECO:0000256" key="3">
    <source>
        <dbReference type="ARBA" id="ARBA00022475"/>
    </source>
</evidence>
<keyword evidence="6" id="KW-0547">Nucleotide-binding</keyword>
<dbReference type="CDD" id="cd03215">
    <property type="entry name" value="ABC_Carb_Monos_II"/>
    <property type="match status" value="1"/>
</dbReference>
<gene>
    <name evidence="11" type="ORF">HNQ46_000744</name>
    <name evidence="12" type="ORF">HXM91_04730</name>
</gene>
<evidence type="ECO:0000256" key="2">
    <source>
        <dbReference type="ARBA" id="ARBA00022448"/>
    </source>
</evidence>
<evidence type="ECO:0000259" key="10">
    <source>
        <dbReference type="PROSITE" id="PS50893"/>
    </source>
</evidence>
<evidence type="ECO:0000256" key="5">
    <source>
        <dbReference type="ARBA" id="ARBA00022737"/>
    </source>
</evidence>
<keyword evidence="4" id="KW-0762">Sugar transport</keyword>
<dbReference type="Pfam" id="PF00005">
    <property type="entry name" value="ABC_tran"/>
    <property type="match status" value="2"/>
</dbReference>
<keyword evidence="2" id="KW-0813">Transport</keyword>
<evidence type="ECO:0000256" key="9">
    <source>
        <dbReference type="ARBA" id="ARBA00023136"/>
    </source>
</evidence>
<evidence type="ECO:0000256" key="8">
    <source>
        <dbReference type="ARBA" id="ARBA00022967"/>
    </source>
</evidence>
<dbReference type="GO" id="GO:0005524">
    <property type="term" value="F:ATP binding"/>
    <property type="evidence" value="ECO:0007669"/>
    <property type="project" value="UniProtKB-KW"/>
</dbReference>
<dbReference type="CDD" id="cd03216">
    <property type="entry name" value="ABC_Carb_Monos_I"/>
    <property type="match status" value="1"/>
</dbReference>
<dbReference type="PROSITE" id="PS50893">
    <property type="entry name" value="ABC_TRANSPORTER_2"/>
    <property type="match status" value="2"/>
</dbReference>
<dbReference type="EMBL" id="JACHHH010000003">
    <property type="protein sequence ID" value="MBB6040781.1"/>
    <property type="molecule type" value="Genomic_DNA"/>
</dbReference>
<feature type="domain" description="ABC transporter" evidence="10">
    <location>
        <begin position="6"/>
        <end position="241"/>
    </location>
</feature>
<comment type="caution">
    <text evidence="11">The sequence shown here is derived from an EMBL/GenBank/DDBJ whole genome shotgun (WGS) entry which is preliminary data.</text>
</comment>
<dbReference type="PROSITE" id="PS00211">
    <property type="entry name" value="ABC_TRANSPORTER_1"/>
    <property type="match status" value="1"/>
</dbReference>
<dbReference type="InterPro" id="IPR017871">
    <property type="entry name" value="ABC_transporter-like_CS"/>
</dbReference>
<dbReference type="PANTHER" id="PTHR43790">
    <property type="entry name" value="CARBOHYDRATE TRANSPORT ATP-BINDING PROTEIN MG119-RELATED"/>
    <property type="match status" value="1"/>
</dbReference>
<dbReference type="FunFam" id="3.40.50.300:FF:000127">
    <property type="entry name" value="Ribose import ATP-binding protein RbsA"/>
    <property type="match status" value="1"/>
</dbReference>
<reference evidence="11 13" key="2">
    <citation type="submission" date="2020-08" db="EMBL/GenBank/DDBJ databases">
        <title>Genomic Encyclopedia of Type Strains, Phase IV (KMG-IV): sequencing the most valuable type-strain genomes for metagenomic binning, comparative biology and taxonomic classification.</title>
        <authorList>
            <person name="Goeker M."/>
        </authorList>
    </citation>
    <scope>NUCLEOTIDE SEQUENCE [LARGE SCALE GENOMIC DNA]</scope>
    <source>
        <strain evidence="11 13">DSM 17245</strain>
    </source>
</reference>
<dbReference type="InterPro" id="IPR027417">
    <property type="entry name" value="P-loop_NTPase"/>
</dbReference>
<dbReference type="SUPFAM" id="SSF52540">
    <property type="entry name" value="P-loop containing nucleoside triphosphate hydrolases"/>
    <property type="match status" value="2"/>
</dbReference>
<dbReference type="PANTHER" id="PTHR43790:SF3">
    <property type="entry name" value="D-ALLOSE IMPORT ATP-BINDING PROTEIN ALSA-RELATED"/>
    <property type="match status" value="1"/>
</dbReference>
<accession>A0A7W9SFD1</accession>
<keyword evidence="5" id="KW-0677">Repeat</keyword>
<dbReference type="InterPro" id="IPR050107">
    <property type="entry name" value="ABC_carbohydrate_import_ATPase"/>
</dbReference>
<sequence length="497" mass="55232">MKESIVQLKDVRKTFPGVVALSKMQLDVRKGEILGLIGENGAGKSTLIKVLTGVYHPDEGQIIVEGQERQFKTPQQAISAGISCVYQELNIEKLLSVTDNMFINKWIHKGPLLDYGKMHQIAQDMMKKLGLDVDVRKPAGHYGMGVQQMIEISKALLANAKCIIMDEPTSSLSEKEVEELLKICRDLRAQGIGIIFVSHKLEELFQLCDRITVIRDGEYIDTKDVADWDNDSLIKAMVGRSLDNQFPKEPGVRSEKPLLEVKNIHRKGVLHNVSFKAYGGEVLGFSGLVGAGRTETMRAIFGADPIDGGEIYIRGEKVDIKNPKDAIRAKIAFLTEDRKGQGLILNESIQNNLILANLKGYQKGLFLSQKDMDSMGEGRIQELSIKCPSQEERVGQLSGGNQQKVVIGKWLNTNADIYILDEPTRGIDVGAKVEVYQVINRLVKEGKCVIMVSSEMPEILGMSDRVLVMREGRITGEMSRSTDAFNQESVMKAAWEV</sequence>
<dbReference type="SMART" id="SM00382">
    <property type="entry name" value="AAA"/>
    <property type="match status" value="2"/>
</dbReference>
<dbReference type="AlphaFoldDB" id="A0A7W9SFD1"/>
<evidence type="ECO:0000313" key="12">
    <source>
        <dbReference type="EMBL" id="MBF1305143.1"/>
    </source>
</evidence>
<reference evidence="12" key="1">
    <citation type="submission" date="2020-04" db="EMBL/GenBank/DDBJ databases">
        <title>Deep metagenomics examines the oral microbiome during advanced dental caries in children, revealing novel taxa and co-occurrences with host molecules.</title>
        <authorList>
            <person name="Baker J.L."/>
            <person name="Morton J.T."/>
            <person name="Dinis M."/>
            <person name="Alvarez R."/>
            <person name="Tran N.C."/>
            <person name="Knight R."/>
            <person name="Edlund A."/>
        </authorList>
    </citation>
    <scope>NUCLEOTIDE SEQUENCE</scope>
    <source>
        <strain evidence="12">JCVI_48_bin.5</strain>
    </source>
</reference>
<keyword evidence="9" id="KW-0472">Membrane</keyword>
<dbReference type="RefSeq" id="WP_183683163.1">
    <property type="nucleotide sequence ID" value="NZ_JACHHH010000003.1"/>
</dbReference>
<dbReference type="GeneID" id="85014303"/>
<dbReference type="Gene3D" id="3.40.50.300">
    <property type="entry name" value="P-loop containing nucleotide triphosphate hydrolases"/>
    <property type="match status" value="2"/>
</dbReference>
<dbReference type="GO" id="GO:0005886">
    <property type="term" value="C:plasma membrane"/>
    <property type="evidence" value="ECO:0007669"/>
    <property type="project" value="UniProtKB-SubCell"/>
</dbReference>
<protein>
    <submittedName>
        <fullName evidence="11">Ribose transport system ATP-binding protein</fullName>
    </submittedName>
    <submittedName>
        <fullName evidence="12">Sugar ABC transporter ATP-binding protein</fullName>
    </submittedName>
</protein>
<dbReference type="Proteomes" id="UP000522163">
    <property type="component" value="Unassembled WGS sequence"/>
</dbReference>
<proteinExistence type="predicted"/>